<dbReference type="AlphaFoldDB" id="A0A8H4Q3H9"/>
<sequence length="412" mass="44916">MGQPPRGARSALLLALSLALVLWTMTCTAAPQLSSPRPMLRDKPKKSASFGSIGSKMLKDTGRGLTWHSFTPAQLGSSRKTHPVDGFPNPVSAGNRRVRPELPVKSNRKPASGAEPHKQNPAFTGSGTESLTSSNMAWMKGKQVFEWPAKSKGGQLSSTPRKKVVEGLSKPEKQHPDVVRPVKHVQDAAAAMPVKETLLIKFPERLRDALPRVGNHEARKKVAEGGSLSPKGSREVKSLNGGRAGKKSKDTEITVAHEEKHAETRHHQQAAKMDISPAEAEILKTANDPSQRMEQSAIAAGKLAAESTESQSTTGNPYKTIKRFGQSLSEAEVRSKDFPGKRPESPTGGDRRDGFDLMQLSGRVQPRQGLRAERPNARTAADPREFLKPKTGKRRTSHPTLRQLDKARSRHD</sequence>
<feature type="compositionally biased region" description="Polar residues" evidence="1">
    <location>
        <begin position="69"/>
        <end position="78"/>
    </location>
</feature>
<comment type="caution">
    <text evidence="3">The sequence shown here is derived from an EMBL/GenBank/DDBJ whole genome shotgun (WGS) entry which is preliminary data.</text>
</comment>
<feature type="compositionally biased region" description="Basic and acidic residues" evidence="1">
    <location>
        <begin position="403"/>
        <end position="412"/>
    </location>
</feature>
<evidence type="ECO:0000313" key="4">
    <source>
        <dbReference type="Proteomes" id="UP000562929"/>
    </source>
</evidence>
<dbReference type="Proteomes" id="UP000562929">
    <property type="component" value="Unassembled WGS sequence"/>
</dbReference>
<evidence type="ECO:0000256" key="1">
    <source>
        <dbReference type="SAM" id="MobiDB-lite"/>
    </source>
</evidence>
<feature type="compositionally biased region" description="Polar residues" evidence="1">
    <location>
        <begin position="121"/>
        <end position="132"/>
    </location>
</feature>
<feature type="region of interest" description="Disordered" evidence="1">
    <location>
        <begin position="32"/>
        <end position="55"/>
    </location>
</feature>
<feature type="compositionally biased region" description="Basic and acidic residues" evidence="1">
    <location>
        <begin position="331"/>
        <end position="355"/>
    </location>
</feature>
<proteinExistence type="predicted"/>
<keyword evidence="4" id="KW-1185">Reference proteome</keyword>
<feature type="compositionally biased region" description="Basic and acidic residues" evidence="1">
    <location>
        <begin position="163"/>
        <end position="174"/>
    </location>
</feature>
<feature type="compositionally biased region" description="Polar residues" evidence="1">
    <location>
        <begin position="307"/>
        <end position="317"/>
    </location>
</feature>
<name>A0A8H4Q3H9_9HYPO</name>
<accession>A0A8H4Q3H9</accession>
<evidence type="ECO:0000256" key="2">
    <source>
        <dbReference type="SAM" id="SignalP"/>
    </source>
</evidence>
<feature type="compositionally biased region" description="Basic and acidic residues" evidence="1">
    <location>
        <begin position="370"/>
        <end position="388"/>
    </location>
</feature>
<evidence type="ECO:0000313" key="3">
    <source>
        <dbReference type="EMBL" id="KAF4584151.1"/>
    </source>
</evidence>
<gene>
    <name evidence="3" type="ORF">GQ602_005524</name>
</gene>
<dbReference type="OrthoDB" id="4927895at2759"/>
<feature type="compositionally biased region" description="Basic and acidic residues" evidence="1">
    <location>
        <begin position="213"/>
        <end position="223"/>
    </location>
</feature>
<dbReference type="EMBL" id="JAACLJ010000006">
    <property type="protein sequence ID" value="KAF4584151.1"/>
    <property type="molecule type" value="Genomic_DNA"/>
</dbReference>
<organism evidence="3 4">
    <name type="scientific">Ophiocordyceps camponoti-floridani</name>
    <dbReference type="NCBI Taxonomy" id="2030778"/>
    <lineage>
        <taxon>Eukaryota</taxon>
        <taxon>Fungi</taxon>
        <taxon>Dikarya</taxon>
        <taxon>Ascomycota</taxon>
        <taxon>Pezizomycotina</taxon>
        <taxon>Sordariomycetes</taxon>
        <taxon>Hypocreomycetidae</taxon>
        <taxon>Hypocreales</taxon>
        <taxon>Ophiocordycipitaceae</taxon>
        <taxon>Ophiocordyceps</taxon>
    </lineage>
</organism>
<feature type="region of interest" description="Disordered" evidence="1">
    <location>
        <begin position="213"/>
        <end position="412"/>
    </location>
</feature>
<protein>
    <recommendedName>
        <fullName evidence="5">Secreted protein</fullName>
    </recommendedName>
</protein>
<keyword evidence="2" id="KW-0732">Signal</keyword>
<feature type="signal peptide" evidence="2">
    <location>
        <begin position="1"/>
        <end position="29"/>
    </location>
</feature>
<evidence type="ECO:0008006" key="5">
    <source>
        <dbReference type="Google" id="ProtNLM"/>
    </source>
</evidence>
<feature type="chain" id="PRO_5034872970" description="Secreted protein" evidence="2">
    <location>
        <begin position="30"/>
        <end position="412"/>
    </location>
</feature>
<feature type="compositionally biased region" description="Basic and acidic residues" evidence="1">
    <location>
        <begin position="247"/>
        <end position="266"/>
    </location>
</feature>
<reference evidence="3 4" key="1">
    <citation type="journal article" date="2020" name="G3 (Bethesda)">
        <title>Genetic Underpinnings of Host Manipulation by Ophiocordyceps as Revealed by Comparative Transcriptomics.</title>
        <authorList>
            <person name="Will I."/>
            <person name="Das B."/>
            <person name="Trinh T."/>
            <person name="Brachmann A."/>
            <person name="Ohm R.A."/>
            <person name="de Bekker C."/>
        </authorList>
    </citation>
    <scope>NUCLEOTIDE SEQUENCE [LARGE SCALE GENOMIC DNA]</scope>
    <source>
        <strain evidence="3 4">EC05</strain>
    </source>
</reference>
<feature type="region of interest" description="Disordered" evidence="1">
    <location>
        <begin position="149"/>
        <end position="174"/>
    </location>
</feature>
<feature type="region of interest" description="Disordered" evidence="1">
    <location>
        <begin position="69"/>
        <end position="132"/>
    </location>
</feature>